<keyword evidence="1" id="KW-0805">Transcription regulation</keyword>
<keyword evidence="2" id="KW-0238">DNA-binding</keyword>
<sequence length="298" mass="33860">MQIPNFPIGPDQEDKTPHGSDEFPFALYESKLSRNASHRADWHWHSEMQLCLVKSGAVYVCLSDKKLELKAGEGCFINSGMLHMIAPVEDPDSTYYCIDFLPALLSLFPGSIFEKRYIDPYVGNPAFAEMAFRPSVPWQDEILTRLQTIADLAESKLFGYEYQVAECLMQIWLSLLQNFRPDAAKKTVVSRARNDAVARAIMTYVQAHYKEEITIDSIAEAVHYSPGECCRLFKRVTHDTIFSYIRLYRITQASKLLRETGLSVEDIATECGFASASYFISAFKKCLKTTPLRYRNGA</sequence>
<organism evidence="6 7">
    <name type="scientific">Mesosutterella multiformis</name>
    <dbReference type="NCBI Taxonomy" id="2259133"/>
    <lineage>
        <taxon>Bacteria</taxon>
        <taxon>Pseudomonadati</taxon>
        <taxon>Pseudomonadota</taxon>
        <taxon>Betaproteobacteria</taxon>
        <taxon>Burkholderiales</taxon>
        <taxon>Sutterellaceae</taxon>
        <taxon>Mesosutterella</taxon>
    </lineage>
</organism>
<dbReference type="InterPro" id="IPR037923">
    <property type="entry name" value="HTH-like"/>
</dbReference>
<dbReference type="SUPFAM" id="SSF46689">
    <property type="entry name" value="Homeodomain-like"/>
    <property type="match status" value="2"/>
</dbReference>
<dbReference type="EMBL" id="BGZJ01000002">
    <property type="protein sequence ID" value="GBO94383.1"/>
    <property type="molecule type" value="Genomic_DNA"/>
</dbReference>
<dbReference type="PROSITE" id="PS01124">
    <property type="entry name" value="HTH_ARAC_FAMILY_2"/>
    <property type="match status" value="1"/>
</dbReference>
<dbReference type="PROSITE" id="PS00041">
    <property type="entry name" value="HTH_ARAC_FAMILY_1"/>
    <property type="match status" value="1"/>
</dbReference>
<protein>
    <submittedName>
        <fullName evidence="6">AraC family transcriptional regulator</fullName>
    </submittedName>
</protein>
<dbReference type="Pfam" id="PF02311">
    <property type="entry name" value="AraC_binding"/>
    <property type="match status" value="1"/>
</dbReference>
<dbReference type="AlphaFoldDB" id="A0A388SFC8"/>
<dbReference type="Pfam" id="PF12833">
    <property type="entry name" value="HTH_18"/>
    <property type="match status" value="1"/>
</dbReference>
<evidence type="ECO:0000259" key="5">
    <source>
        <dbReference type="PROSITE" id="PS01124"/>
    </source>
</evidence>
<evidence type="ECO:0000256" key="3">
    <source>
        <dbReference type="ARBA" id="ARBA00023159"/>
    </source>
</evidence>
<reference evidence="6 7" key="1">
    <citation type="journal article" date="2018" name="Int. J. Syst. Evol. Microbiol.">
        <title>Mesosutterella multiformis gen. nov., sp. nov., a member of the family Sutterellaceae and Sutterella megalosphaeroides sp. nov., isolated from human faeces.</title>
        <authorList>
            <person name="Sakamoto M."/>
            <person name="Ikeyama N."/>
            <person name="Kunihiro T."/>
            <person name="Iino T."/>
            <person name="Yuki M."/>
            <person name="Ohkuma M."/>
        </authorList>
    </citation>
    <scope>NUCLEOTIDE SEQUENCE [LARGE SCALE GENOMIC DNA]</scope>
    <source>
        <strain evidence="6 7">4NBBH2</strain>
    </source>
</reference>
<keyword evidence="3" id="KW-0010">Activator</keyword>
<dbReference type="Proteomes" id="UP000266091">
    <property type="component" value="Unassembled WGS sequence"/>
</dbReference>
<evidence type="ECO:0000256" key="1">
    <source>
        <dbReference type="ARBA" id="ARBA00023015"/>
    </source>
</evidence>
<dbReference type="Gene3D" id="1.10.10.60">
    <property type="entry name" value="Homeodomain-like"/>
    <property type="match status" value="2"/>
</dbReference>
<accession>A0A401LIV9</accession>
<proteinExistence type="predicted"/>
<dbReference type="GO" id="GO:0043565">
    <property type="term" value="F:sequence-specific DNA binding"/>
    <property type="evidence" value="ECO:0007669"/>
    <property type="project" value="InterPro"/>
</dbReference>
<dbReference type="OrthoDB" id="9816344at2"/>
<evidence type="ECO:0000256" key="2">
    <source>
        <dbReference type="ARBA" id="ARBA00023125"/>
    </source>
</evidence>
<feature type="domain" description="HTH araC/xylS-type" evidence="5">
    <location>
        <begin position="199"/>
        <end position="297"/>
    </location>
</feature>
<dbReference type="PANTHER" id="PTHR43280:SF28">
    <property type="entry name" value="HTH-TYPE TRANSCRIPTIONAL ACTIVATOR RHAS"/>
    <property type="match status" value="1"/>
</dbReference>
<dbReference type="GO" id="GO:0003700">
    <property type="term" value="F:DNA-binding transcription factor activity"/>
    <property type="evidence" value="ECO:0007669"/>
    <property type="project" value="InterPro"/>
</dbReference>
<dbReference type="InterPro" id="IPR020449">
    <property type="entry name" value="Tscrpt_reg_AraC-type_HTH"/>
</dbReference>
<evidence type="ECO:0000256" key="4">
    <source>
        <dbReference type="ARBA" id="ARBA00023163"/>
    </source>
</evidence>
<dbReference type="InterPro" id="IPR018060">
    <property type="entry name" value="HTH_AraC"/>
</dbReference>
<dbReference type="RefSeq" id="WP_022444369.1">
    <property type="nucleotide sequence ID" value="NZ_BGZJ01000002.1"/>
</dbReference>
<name>A0A388SFC8_9BURK</name>
<gene>
    <name evidence="6" type="ORF">MESMUL_17370</name>
</gene>
<dbReference type="SMART" id="SM00342">
    <property type="entry name" value="HTH_ARAC"/>
    <property type="match status" value="1"/>
</dbReference>
<comment type="caution">
    <text evidence="6">The sequence shown here is derived from an EMBL/GenBank/DDBJ whole genome shotgun (WGS) entry which is preliminary data.</text>
</comment>
<dbReference type="PRINTS" id="PR00032">
    <property type="entry name" value="HTHARAC"/>
</dbReference>
<dbReference type="Gene3D" id="2.60.120.10">
    <property type="entry name" value="Jelly Rolls"/>
    <property type="match status" value="1"/>
</dbReference>
<dbReference type="InterPro" id="IPR014710">
    <property type="entry name" value="RmlC-like_jellyroll"/>
</dbReference>
<dbReference type="CDD" id="cd02208">
    <property type="entry name" value="cupin_RmlC-like"/>
    <property type="match status" value="1"/>
</dbReference>
<dbReference type="PANTHER" id="PTHR43280">
    <property type="entry name" value="ARAC-FAMILY TRANSCRIPTIONAL REGULATOR"/>
    <property type="match status" value="1"/>
</dbReference>
<accession>A0A388SFC8</accession>
<evidence type="ECO:0000313" key="6">
    <source>
        <dbReference type="EMBL" id="GBO94383.1"/>
    </source>
</evidence>
<keyword evidence="4" id="KW-0804">Transcription</keyword>
<dbReference type="InterPro" id="IPR003313">
    <property type="entry name" value="AraC-bd"/>
</dbReference>
<dbReference type="InterPro" id="IPR009057">
    <property type="entry name" value="Homeodomain-like_sf"/>
</dbReference>
<dbReference type="SUPFAM" id="SSF51215">
    <property type="entry name" value="Regulatory protein AraC"/>
    <property type="match status" value="1"/>
</dbReference>
<evidence type="ECO:0000313" key="7">
    <source>
        <dbReference type="Proteomes" id="UP000266091"/>
    </source>
</evidence>
<dbReference type="InterPro" id="IPR018062">
    <property type="entry name" value="HTH_AraC-typ_CS"/>
</dbReference>
<keyword evidence="7" id="KW-1185">Reference proteome</keyword>